<evidence type="ECO:0000313" key="1">
    <source>
        <dbReference type="EMBL" id="OAT69382.1"/>
    </source>
</evidence>
<dbReference type="Proteomes" id="UP000186919">
    <property type="component" value="Unassembled WGS sequence"/>
</dbReference>
<protein>
    <submittedName>
        <fullName evidence="1">Uncharacterized protein</fullName>
    </submittedName>
</protein>
<organism evidence="1 2">
    <name type="scientific">Mycobacteroides immunogenum</name>
    <dbReference type="NCBI Taxonomy" id="83262"/>
    <lineage>
        <taxon>Bacteria</taxon>
        <taxon>Bacillati</taxon>
        <taxon>Actinomycetota</taxon>
        <taxon>Actinomycetes</taxon>
        <taxon>Mycobacteriales</taxon>
        <taxon>Mycobacteriaceae</taxon>
        <taxon>Mycobacteroides</taxon>
    </lineage>
</organism>
<accession>A0A179VE25</accession>
<comment type="caution">
    <text evidence="1">The sequence shown here is derived from an EMBL/GenBank/DDBJ whole genome shotgun (WGS) entry which is preliminary data.</text>
</comment>
<proteinExistence type="predicted"/>
<dbReference type="EMBL" id="LQYE01000007">
    <property type="protein sequence ID" value="OAT69382.1"/>
    <property type="molecule type" value="Genomic_DNA"/>
</dbReference>
<sequence length="146" mass="15327">MASVSARGVLTRVIAGIPDLLSCIVTQRFIRDTATHVHVRTAGEVADRIAAVLPALLAAEGYELVELPGICPDGYGGWSVRVPLTGQPWADGEVRIDDAGRVALAGVPLRLEVVDVPAVAAALLAVHTAVMRGCYRPPRAQRGSTL</sequence>
<evidence type="ECO:0000313" key="2">
    <source>
        <dbReference type="Proteomes" id="UP000186919"/>
    </source>
</evidence>
<dbReference type="AlphaFoldDB" id="A0A179VE25"/>
<reference evidence="1 2" key="1">
    <citation type="submission" date="2016-01" db="EMBL/GenBank/DDBJ databases">
        <title>Mycobacterium immunogenum strain CD11_6 genome sequencing and assembly.</title>
        <authorList>
            <person name="Kaur G."/>
            <person name="Nair G.R."/>
            <person name="Mayilraj S."/>
        </authorList>
    </citation>
    <scope>NUCLEOTIDE SEQUENCE [LARGE SCALE GENOMIC DNA]</scope>
    <source>
        <strain evidence="1 2">CD11-6</strain>
    </source>
</reference>
<name>A0A179VE25_9MYCO</name>
<gene>
    <name evidence="1" type="ORF">AWB85_21710</name>
</gene>